<evidence type="ECO:0000313" key="10">
    <source>
        <dbReference type="Proteomes" id="UP000681343"/>
    </source>
</evidence>
<dbReference type="PANTHER" id="PTHR33362">
    <property type="entry name" value="SIALIC ACID TRAP TRANSPORTER PERMEASE PROTEIN SIAT-RELATED"/>
    <property type="match status" value="1"/>
</dbReference>
<keyword evidence="2" id="KW-1003">Cell membrane</keyword>
<dbReference type="KEGG" id="vfa:MM35RIKEN_16240"/>
<dbReference type="InterPro" id="IPR010656">
    <property type="entry name" value="DctM"/>
</dbReference>
<proteinExistence type="predicted"/>
<geneLocation type="plasmid" evidence="9 10">
    <name>pMM35_01</name>
</geneLocation>
<dbReference type="EMBL" id="AP023416">
    <property type="protein sequence ID" value="BCK79432.1"/>
    <property type="molecule type" value="Genomic_DNA"/>
</dbReference>
<feature type="transmembrane region" description="Helical" evidence="7">
    <location>
        <begin position="239"/>
        <end position="255"/>
    </location>
</feature>
<protein>
    <submittedName>
        <fullName evidence="9">Membrane protein</fullName>
    </submittedName>
</protein>
<accession>A0A810PZH0</accession>
<evidence type="ECO:0000313" key="9">
    <source>
        <dbReference type="EMBL" id="BCK79432.1"/>
    </source>
</evidence>
<comment type="subcellular location">
    <subcellularLocation>
        <location evidence="1">Cell inner membrane</location>
        <topology evidence="1">Multi-pass membrane protein</topology>
    </subcellularLocation>
</comment>
<feature type="transmembrane region" description="Helical" evidence="7">
    <location>
        <begin position="134"/>
        <end position="157"/>
    </location>
</feature>
<feature type="transmembrane region" description="Helical" evidence="7">
    <location>
        <begin position="275"/>
        <end position="301"/>
    </location>
</feature>
<feature type="transmembrane region" description="Helical" evidence="7">
    <location>
        <begin position="212"/>
        <end position="234"/>
    </location>
</feature>
<dbReference type="GO" id="GO:0005886">
    <property type="term" value="C:plasma membrane"/>
    <property type="evidence" value="ECO:0007669"/>
    <property type="project" value="UniProtKB-SubCell"/>
</dbReference>
<evidence type="ECO:0000256" key="2">
    <source>
        <dbReference type="ARBA" id="ARBA00022475"/>
    </source>
</evidence>
<reference evidence="9" key="1">
    <citation type="submission" date="2020-09" db="EMBL/GenBank/DDBJ databases">
        <title>New species isolated from human feces.</title>
        <authorList>
            <person name="Kitahara M."/>
            <person name="Shigeno Y."/>
            <person name="Shime M."/>
            <person name="Matsumoto Y."/>
            <person name="Nakamura S."/>
            <person name="Motooka D."/>
            <person name="Fukuoka S."/>
            <person name="Nishikawa H."/>
            <person name="Benno Y."/>
        </authorList>
    </citation>
    <scope>NUCLEOTIDE SEQUENCE</scope>
    <source>
        <strain evidence="9">MM35</strain>
        <plasmid evidence="9">pMM35_01</plasmid>
    </source>
</reference>
<feature type="transmembrane region" description="Helical" evidence="7">
    <location>
        <begin position="313"/>
        <end position="342"/>
    </location>
</feature>
<dbReference type="AlphaFoldDB" id="A0A810PZH0"/>
<feature type="transmembrane region" description="Helical" evidence="7">
    <location>
        <begin position="392"/>
        <end position="412"/>
    </location>
</feature>
<feature type="transmembrane region" description="Helical" evidence="7">
    <location>
        <begin position="169"/>
        <end position="192"/>
    </location>
</feature>
<keyword evidence="4 7" id="KW-0812">Transmembrane</keyword>
<organism evidence="9 10">
    <name type="scientific">Vescimonas fastidiosa</name>
    <dbReference type="NCBI Taxonomy" id="2714353"/>
    <lineage>
        <taxon>Bacteria</taxon>
        <taxon>Bacillati</taxon>
        <taxon>Bacillota</taxon>
        <taxon>Clostridia</taxon>
        <taxon>Eubacteriales</taxon>
        <taxon>Oscillospiraceae</taxon>
        <taxon>Vescimonas</taxon>
    </lineage>
</organism>
<keyword evidence="6 7" id="KW-0472">Membrane</keyword>
<keyword evidence="10" id="KW-1185">Reference proteome</keyword>
<dbReference type="Proteomes" id="UP000681343">
    <property type="component" value="Plasmid pMM35_01"/>
</dbReference>
<evidence type="ECO:0000256" key="1">
    <source>
        <dbReference type="ARBA" id="ARBA00004429"/>
    </source>
</evidence>
<name>A0A810PZH0_9FIRM</name>
<feature type="transmembrane region" description="Helical" evidence="7">
    <location>
        <begin position="48"/>
        <end position="70"/>
    </location>
</feature>
<evidence type="ECO:0000256" key="4">
    <source>
        <dbReference type="ARBA" id="ARBA00022692"/>
    </source>
</evidence>
<evidence type="ECO:0000256" key="3">
    <source>
        <dbReference type="ARBA" id="ARBA00022519"/>
    </source>
</evidence>
<dbReference type="RefSeq" id="WP_212821017.1">
    <property type="nucleotide sequence ID" value="NZ_AP023416.1"/>
</dbReference>
<keyword evidence="3" id="KW-0997">Cell inner membrane</keyword>
<evidence type="ECO:0000259" key="8">
    <source>
        <dbReference type="Pfam" id="PF06808"/>
    </source>
</evidence>
<dbReference type="GO" id="GO:0022857">
    <property type="term" value="F:transmembrane transporter activity"/>
    <property type="evidence" value="ECO:0007669"/>
    <property type="project" value="TreeGrafter"/>
</dbReference>
<evidence type="ECO:0000256" key="5">
    <source>
        <dbReference type="ARBA" id="ARBA00022989"/>
    </source>
</evidence>
<evidence type="ECO:0000256" key="7">
    <source>
        <dbReference type="SAM" id="Phobius"/>
    </source>
</evidence>
<sequence length="425" mass="44691">MNAGLLVFILLLLLSFLGIPIFISLGIGTLIALNMADLPMLVLPQKLFAGMNSSSLLAIPFFILAGNLMSRSITGKLIDVANALIGRIKGSLALVTVVASGLFGAISGSGVATASAIGGLTIPAMKKEGYPAPFAVAVSSISSILGPIIPPSITLIVYASITNVSVSKLFIGSVIPGLLLVVCLMGYALVYAKRYNLPAHEKMPAKEVAKTFKSSIWALLMPIIILGGIFGGIFTATEAAAVAVVYALIVSLFVYKDTKWSELPSSFVEASVSTATIMVMVGLSKASSYVVVTSGLPALLLDTFSSLTESRVLILLLLNLLFLIIGMLMEANAAIIMMTPILMPLLTLYGINPLMFGIVMSFNLCIGLVTPPVGLCLLLSNQIGETSLSKSLKALMPLLLISIVVLLLITYVDPLTTWLPSLLKK</sequence>
<dbReference type="PANTHER" id="PTHR33362:SF2">
    <property type="entry name" value="TRAP TRANSPORTER LARGE PERMEASE PROTEIN"/>
    <property type="match status" value="1"/>
</dbReference>
<dbReference type="NCBIfam" id="TIGR00786">
    <property type="entry name" value="dctM"/>
    <property type="match status" value="1"/>
</dbReference>
<dbReference type="InterPro" id="IPR004681">
    <property type="entry name" value="TRAP_DctM"/>
</dbReference>
<feature type="domain" description="TRAP C4-dicarboxylate transport system permease DctM subunit" evidence="8">
    <location>
        <begin position="8"/>
        <end position="413"/>
    </location>
</feature>
<feature type="transmembrane region" description="Helical" evidence="7">
    <location>
        <begin position="91"/>
        <end position="122"/>
    </location>
</feature>
<dbReference type="Pfam" id="PF06808">
    <property type="entry name" value="DctM"/>
    <property type="match status" value="1"/>
</dbReference>
<feature type="transmembrane region" description="Helical" evidence="7">
    <location>
        <begin position="354"/>
        <end position="380"/>
    </location>
</feature>
<dbReference type="PIRSF" id="PIRSF006066">
    <property type="entry name" value="HI0050"/>
    <property type="match status" value="1"/>
</dbReference>
<gene>
    <name evidence="9" type="ORF">MM35RIKEN_16240</name>
</gene>
<keyword evidence="9" id="KW-0614">Plasmid</keyword>
<keyword evidence="5 7" id="KW-1133">Transmembrane helix</keyword>
<evidence type="ECO:0000256" key="6">
    <source>
        <dbReference type="ARBA" id="ARBA00023136"/>
    </source>
</evidence>